<dbReference type="AlphaFoldDB" id="A0A1X0DYF9"/>
<evidence type="ECO:0000313" key="1">
    <source>
        <dbReference type="EMBL" id="ORA77289.1"/>
    </source>
</evidence>
<protein>
    <submittedName>
        <fullName evidence="1">Uncharacterized protein</fullName>
    </submittedName>
</protein>
<proteinExistence type="predicted"/>
<name>A0A1X0DYF9_9MYCO</name>
<comment type="caution">
    <text evidence="1">The sequence shown here is derived from an EMBL/GenBank/DDBJ whole genome shotgun (WGS) entry which is preliminary data.</text>
</comment>
<organism evidence="1 2">
    <name type="scientific">Mycolicibacter kumamotonensis</name>
    <dbReference type="NCBI Taxonomy" id="354243"/>
    <lineage>
        <taxon>Bacteria</taxon>
        <taxon>Bacillati</taxon>
        <taxon>Actinomycetota</taxon>
        <taxon>Actinomycetes</taxon>
        <taxon>Mycobacteriales</taxon>
        <taxon>Mycobacteriaceae</taxon>
        <taxon>Mycolicibacter</taxon>
    </lineage>
</organism>
<reference evidence="1 2" key="1">
    <citation type="submission" date="2017-02" db="EMBL/GenBank/DDBJ databases">
        <title>The new phylogeny of genus Mycobacterium.</title>
        <authorList>
            <person name="Tortoli E."/>
            <person name="Trovato A."/>
            <person name="Cirillo D.M."/>
        </authorList>
    </citation>
    <scope>NUCLEOTIDE SEQUENCE [LARGE SCALE GENOMIC DNA]</scope>
    <source>
        <strain evidence="1 2">DSM 45093</strain>
    </source>
</reference>
<dbReference type="Proteomes" id="UP000192713">
    <property type="component" value="Unassembled WGS sequence"/>
</dbReference>
<sequence length="178" mass="20150">MTTMSDLARWLHRNVTAIAADEGFDVCFSEIAEIRRDIERVIDTPRPPHRFGPCPEMVDEGHDEGCKEPKHPHQCGTTLRGHERATEVKCEECGVTQQVEGLFERQAEFAGGYSYTITDLSGTVLPALREYVPKRTMQHWAARGWLNPTGHDNEGEPKYLLNDVRELWAQAMDGTKKA</sequence>
<dbReference type="EMBL" id="MVHU01000034">
    <property type="protein sequence ID" value="ORA77289.1"/>
    <property type="molecule type" value="Genomic_DNA"/>
</dbReference>
<gene>
    <name evidence="1" type="ORF">BST28_18670</name>
</gene>
<evidence type="ECO:0000313" key="2">
    <source>
        <dbReference type="Proteomes" id="UP000192713"/>
    </source>
</evidence>
<accession>A0A1X0DYF9</accession>
<dbReference type="RefSeq" id="WP_083082280.1">
    <property type="nucleotide sequence ID" value="NZ_MVHU01000034.1"/>
</dbReference>